<keyword evidence="1 3" id="KW-0378">Hydrolase</keyword>
<dbReference type="SUPFAM" id="SSF53474">
    <property type="entry name" value="alpha/beta-Hydrolases"/>
    <property type="match status" value="1"/>
</dbReference>
<dbReference type="Pfam" id="PF07859">
    <property type="entry name" value="Abhydrolase_3"/>
    <property type="match status" value="1"/>
</dbReference>
<proteinExistence type="predicted"/>
<dbReference type="PANTHER" id="PTHR48081:SF8">
    <property type="entry name" value="ALPHA_BETA HYDROLASE FOLD-3 DOMAIN-CONTAINING PROTEIN-RELATED"/>
    <property type="match status" value="1"/>
</dbReference>
<dbReference type="RefSeq" id="WP_066530837.1">
    <property type="nucleotide sequence ID" value="NZ_JBHSFZ010000004.1"/>
</dbReference>
<gene>
    <name evidence="3" type="ORF">ACFO3E_03105</name>
</gene>
<dbReference type="EMBL" id="JBHSFZ010000004">
    <property type="protein sequence ID" value="MFC4593186.1"/>
    <property type="molecule type" value="Genomic_DNA"/>
</dbReference>
<name>A0ABV9EU49_9SPHN</name>
<evidence type="ECO:0000313" key="4">
    <source>
        <dbReference type="Proteomes" id="UP001595957"/>
    </source>
</evidence>
<evidence type="ECO:0000259" key="2">
    <source>
        <dbReference type="Pfam" id="PF07859"/>
    </source>
</evidence>
<reference evidence="4" key="1">
    <citation type="journal article" date="2019" name="Int. J. Syst. Evol. Microbiol.">
        <title>The Global Catalogue of Microorganisms (GCM) 10K type strain sequencing project: providing services to taxonomists for standard genome sequencing and annotation.</title>
        <authorList>
            <consortium name="The Broad Institute Genomics Platform"/>
            <consortium name="The Broad Institute Genome Sequencing Center for Infectious Disease"/>
            <person name="Wu L."/>
            <person name="Ma J."/>
        </authorList>
    </citation>
    <scope>NUCLEOTIDE SEQUENCE [LARGE SCALE GENOMIC DNA]</scope>
    <source>
        <strain evidence="4">NBRC 103632</strain>
    </source>
</reference>
<dbReference type="PANTHER" id="PTHR48081">
    <property type="entry name" value="AB HYDROLASE SUPERFAMILY PROTEIN C4A8.06C"/>
    <property type="match status" value="1"/>
</dbReference>
<accession>A0ABV9EU49</accession>
<organism evidence="3 4">
    <name type="scientific">Sphingobium tyrosinilyticum</name>
    <dbReference type="NCBI Taxonomy" id="2715436"/>
    <lineage>
        <taxon>Bacteria</taxon>
        <taxon>Pseudomonadati</taxon>
        <taxon>Pseudomonadota</taxon>
        <taxon>Alphaproteobacteria</taxon>
        <taxon>Sphingomonadales</taxon>
        <taxon>Sphingomonadaceae</taxon>
        <taxon>Sphingobium</taxon>
    </lineage>
</organism>
<sequence>MTGAGAWYLPPLRDGRPADAGLLERRARAAGSTGEGDAPKQALIGGVRCLLVEPQNGPAQGDILYLHGGGYRLGSPVAYIAYAQGIADQAGRRIILPFYPLAPENPFPAALHSIVAVYRALEDSQSAVIAGDSAGGGLTAALCILAARAGERPAGAILVSPMLDLTAQGDSLDRNAERDPLFSKAAVLDSAQLYLQGHAPDDPLVSALNADPADFPSTLILTGSAEVLLDEALAFARKLAIADRRVTLHVAPGMGHVWPLMAPGSPEAAAAVATMAAFTKALKSAVSGASM</sequence>
<evidence type="ECO:0000256" key="1">
    <source>
        <dbReference type="ARBA" id="ARBA00022801"/>
    </source>
</evidence>
<comment type="caution">
    <text evidence="3">The sequence shown here is derived from an EMBL/GenBank/DDBJ whole genome shotgun (WGS) entry which is preliminary data.</text>
</comment>
<dbReference type="InterPro" id="IPR050300">
    <property type="entry name" value="GDXG_lipolytic_enzyme"/>
</dbReference>
<dbReference type="InterPro" id="IPR013094">
    <property type="entry name" value="AB_hydrolase_3"/>
</dbReference>
<dbReference type="Proteomes" id="UP001595957">
    <property type="component" value="Unassembled WGS sequence"/>
</dbReference>
<feature type="domain" description="Alpha/beta hydrolase fold-3" evidence="2">
    <location>
        <begin position="63"/>
        <end position="258"/>
    </location>
</feature>
<dbReference type="Gene3D" id="3.40.50.1820">
    <property type="entry name" value="alpha/beta hydrolase"/>
    <property type="match status" value="1"/>
</dbReference>
<dbReference type="InterPro" id="IPR029058">
    <property type="entry name" value="AB_hydrolase_fold"/>
</dbReference>
<evidence type="ECO:0000313" key="3">
    <source>
        <dbReference type="EMBL" id="MFC4593186.1"/>
    </source>
</evidence>
<protein>
    <submittedName>
        <fullName evidence="3">Alpha/beta hydrolase</fullName>
    </submittedName>
</protein>
<dbReference type="GO" id="GO:0016787">
    <property type="term" value="F:hydrolase activity"/>
    <property type="evidence" value="ECO:0007669"/>
    <property type="project" value="UniProtKB-KW"/>
</dbReference>
<keyword evidence="4" id="KW-1185">Reference proteome</keyword>